<organism evidence="12 13">
    <name type="scientific">Bodo saltans</name>
    <name type="common">Flagellated protozoan</name>
    <dbReference type="NCBI Taxonomy" id="75058"/>
    <lineage>
        <taxon>Eukaryota</taxon>
        <taxon>Discoba</taxon>
        <taxon>Euglenozoa</taxon>
        <taxon>Kinetoplastea</taxon>
        <taxon>Metakinetoplastina</taxon>
        <taxon>Eubodonida</taxon>
        <taxon>Bodonidae</taxon>
        <taxon>Bodo</taxon>
    </lineage>
</organism>
<dbReference type="CDD" id="cd04590">
    <property type="entry name" value="CBS_pair_CorC_HlyC_assoc"/>
    <property type="match status" value="1"/>
</dbReference>
<feature type="compositionally biased region" description="Acidic residues" evidence="8">
    <location>
        <begin position="444"/>
        <end position="458"/>
    </location>
</feature>
<sequence length="832" mass="90431">MFTRRIRTQMPPAMVRSLPDHSAHTAESHTRRATGRKYSPAMLFGGAPSSSSRFVSAASMALFLFTTLISGVAAAEESSGDLFGGLPLLVQLILLILLIILSGIFCGLTLGVMGMDTNSLEIIADAGQEPDRSFARELLPLRKLGHQTLSTLILGNMLGNVLISQLVADITPAGAAAEYVSFVVATLVILIFAEVLPMSVCQGPHSLEIACAGVPILRAFLVILYPIAKPLGLLLDLITPHDAGQIYDRNELRKLMRMHCEAHGDRSGLDSTELKLLLGTMDFHEEIVGKIMTPIFNVFMLEDTTIANRELVELLWREGKSRVPIFHERRTNIIGLLFVKDLVSMLAFRSVPESRGSLHHHVVTSQHQQDMTVGSLVGNNARDLMRVRYSATLPSVLRMFQSGNIHLLLVEEDPDANGASYGRYVGIVTLEDVIEELIKGEIRDEYDDEVSSDEEVELEGQQPQTSSVTNDASKHGKVACSQSDGDDIAAPPQMGATAPFGKSGPTNFLTGSPVPPSQAFSPKIPETPLSTLGGTHAALTRKIIVPKMPTKLPRINFSSFYVTGSPLSDDQRWVIADYLQRAVGAFAGWKVSHIKLLLDEVGDREVQTVDNADVPTSLQHEGSLSDQSVGLLAASTSSSSALSASTFVRPPVSPNSQRPVALRGAAGHRAVADRTRKDLVLYEFEKRSTCMTLILSGGVRLLVGDDLFNHECRTFSLLGEAALATQFASGAGNYSLAGNAVKSPVGPLTMFIPDFTAIVSRQSRLLIISQKDYERVDGYFQKGTKPTLRNSSFAAPQQRPPHASFSGRDVNHQRMLAEDDRNRCEVTEQMNT</sequence>
<dbReference type="Proteomes" id="UP000051952">
    <property type="component" value="Unassembled WGS sequence"/>
</dbReference>
<dbReference type="InterPro" id="IPR046342">
    <property type="entry name" value="CBS_dom_sf"/>
</dbReference>
<evidence type="ECO:0000256" key="9">
    <source>
        <dbReference type="SAM" id="Phobius"/>
    </source>
</evidence>
<evidence type="ECO:0000256" key="6">
    <source>
        <dbReference type="PROSITE-ProRule" id="PRU00703"/>
    </source>
</evidence>
<keyword evidence="6" id="KW-0129">CBS domain</keyword>
<keyword evidence="2 7" id="KW-0812">Transmembrane</keyword>
<dbReference type="SUPFAM" id="SSF54631">
    <property type="entry name" value="CBS-domain pair"/>
    <property type="match status" value="1"/>
</dbReference>
<accession>A0A0S4JGZ5</accession>
<keyword evidence="12" id="KW-0675">Receptor</keyword>
<dbReference type="Pfam" id="PF00571">
    <property type="entry name" value="CBS"/>
    <property type="match status" value="1"/>
</dbReference>
<evidence type="ECO:0000256" key="3">
    <source>
        <dbReference type="ARBA" id="ARBA00022737"/>
    </source>
</evidence>
<feature type="transmembrane region" description="Helical" evidence="9">
    <location>
        <begin position="86"/>
        <end position="110"/>
    </location>
</feature>
<name>A0A0S4JGZ5_BODSA</name>
<feature type="transmembrane region" description="Helical" evidence="9">
    <location>
        <begin position="149"/>
        <end position="167"/>
    </location>
</feature>
<keyword evidence="3" id="KW-0677">Repeat</keyword>
<proteinExistence type="predicted"/>
<feature type="transmembrane region" description="Helical" evidence="9">
    <location>
        <begin position="54"/>
        <end position="74"/>
    </location>
</feature>
<keyword evidence="13" id="KW-1185">Reference proteome</keyword>
<feature type="domain" description="CBS" evidence="10">
    <location>
        <begin position="380"/>
        <end position="445"/>
    </location>
</feature>
<dbReference type="GO" id="GO:0016020">
    <property type="term" value="C:membrane"/>
    <property type="evidence" value="ECO:0007669"/>
    <property type="project" value="UniProtKB-SubCell"/>
</dbReference>
<evidence type="ECO:0000313" key="12">
    <source>
        <dbReference type="EMBL" id="CUG88505.1"/>
    </source>
</evidence>
<evidence type="ECO:0000256" key="1">
    <source>
        <dbReference type="ARBA" id="ARBA00004141"/>
    </source>
</evidence>
<evidence type="ECO:0000256" key="8">
    <source>
        <dbReference type="SAM" id="MobiDB-lite"/>
    </source>
</evidence>
<evidence type="ECO:0000256" key="7">
    <source>
        <dbReference type="PROSITE-ProRule" id="PRU01193"/>
    </source>
</evidence>
<protein>
    <submittedName>
        <fullName evidence="12">Receptor-type adenylate cyclase, putative</fullName>
    </submittedName>
</protein>
<dbReference type="Gene3D" id="3.10.580.10">
    <property type="entry name" value="CBS-domain"/>
    <property type="match status" value="1"/>
</dbReference>
<dbReference type="InterPro" id="IPR045095">
    <property type="entry name" value="ACDP"/>
</dbReference>
<feature type="transmembrane region" description="Helical" evidence="9">
    <location>
        <begin position="179"/>
        <end position="197"/>
    </location>
</feature>
<keyword evidence="5 7" id="KW-0472">Membrane</keyword>
<dbReference type="InterPro" id="IPR044751">
    <property type="entry name" value="Ion_transp-like_CBS"/>
</dbReference>
<dbReference type="Pfam" id="PF01595">
    <property type="entry name" value="CNNM"/>
    <property type="match status" value="1"/>
</dbReference>
<evidence type="ECO:0000313" key="13">
    <source>
        <dbReference type="Proteomes" id="UP000051952"/>
    </source>
</evidence>
<dbReference type="VEuPathDB" id="TriTrypDB:BSAL_15745"/>
<dbReference type="PANTHER" id="PTHR12064">
    <property type="entry name" value="METAL TRANSPORTER CNNM"/>
    <property type="match status" value="1"/>
</dbReference>
<dbReference type="AlphaFoldDB" id="A0A0S4JGZ5"/>
<feature type="region of interest" description="Disordered" evidence="8">
    <location>
        <begin position="787"/>
        <end position="812"/>
    </location>
</feature>
<evidence type="ECO:0000259" key="10">
    <source>
        <dbReference type="PROSITE" id="PS51371"/>
    </source>
</evidence>
<dbReference type="EMBL" id="CYKH01001647">
    <property type="protein sequence ID" value="CUG88505.1"/>
    <property type="molecule type" value="Genomic_DNA"/>
</dbReference>
<comment type="subcellular location">
    <subcellularLocation>
        <location evidence="1">Membrane</location>
        <topology evidence="1">Multi-pass membrane protein</topology>
    </subcellularLocation>
</comment>
<reference evidence="13" key="1">
    <citation type="submission" date="2015-09" db="EMBL/GenBank/DDBJ databases">
        <authorList>
            <consortium name="Pathogen Informatics"/>
        </authorList>
    </citation>
    <scope>NUCLEOTIDE SEQUENCE [LARGE SCALE GENOMIC DNA]</scope>
    <source>
        <strain evidence="13">Lake Konstanz</strain>
    </source>
</reference>
<dbReference type="GO" id="GO:0010960">
    <property type="term" value="P:magnesium ion homeostasis"/>
    <property type="evidence" value="ECO:0007669"/>
    <property type="project" value="InterPro"/>
</dbReference>
<dbReference type="OMA" id="CIDCEEL"/>
<feature type="domain" description="CNNM transmembrane" evidence="11">
    <location>
        <begin position="84"/>
        <end position="270"/>
    </location>
</feature>
<evidence type="ECO:0000256" key="5">
    <source>
        <dbReference type="ARBA" id="ARBA00023136"/>
    </source>
</evidence>
<evidence type="ECO:0000256" key="2">
    <source>
        <dbReference type="ARBA" id="ARBA00022692"/>
    </source>
</evidence>
<dbReference type="Pfam" id="PF25562">
    <property type="entry name" value="CNBH_CNNM2_C"/>
    <property type="match status" value="1"/>
</dbReference>
<dbReference type="PROSITE" id="PS51846">
    <property type="entry name" value="CNNM"/>
    <property type="match status" value="1"/>
</dbReference>
<gene>
    <name evidence="12" type="ORF">BSAL_15745</name>
</gene>
<evidence type="ECO:0000259" key="11">
    <source>
        <dbReference type="PROSITE" id="PS51846"/>
    </source>
</evidence>
<dbReference type="InterPro" id="IPR002550">
    <property type="entry name" value="CNNM"/>
</dbReference>
<feature type="compositionally biased region" description="Polar residues" evidence="8">
    <location>
        <begin position="461"/>
        <end position="471"/>
    </location>
</feature>
<feature type="region of interest" description="Disordered" evidence="8">
    <location>
        <begin position="444"/>
        <end position="481"/>
    </location>
</feature>
<dbReference type="PANTHER" id="PTHR12064:SF94">
    <property type="entry name" value="UNEXTENDED PROTEIN"/>
    <property type="match status" value="1"/>
</dbReference>
<dbReference type="PROSITE" id="PS51371">
    <property type="entry name" value="CBS"/>
    <property type="match status" value="2"/>
</dbReference>
<feature type="transmembrane region" description="Helical" evidence="9">
    <location>
        <begin position="209"/>
        <end position="228"/>
    </location>
</feature>
<keyword evidence="4 7" id="KW-1133">Transmembrane helix</keyword>
<evidence type="ECO:0000256" key="4">
    <source>
        <dbReference type="ARBA" id="ARBA00022989"/>
    </source>
</evidence>
<dbReference type="InterPro" id="IPR000644">
    <property type="entry name" value="CBS_dom"/>
</dbReference>
<dbReference type="OrthoDB" id="5353557at2759"/>
<feature type="domain" description="CBS" evidence="10">
    <location>
        <begin position="292"/>
        <end position="353"/>
    </location>
</feature>